<feature type="transmembrane region" description="Helical" evidence="1">
    <location>
        <begin position="741"/>
        <end position="769"/>
    </location>
</feature>
<evidence type="ECO:0000313" key="3">
    <source>
        <dbReference type="Proteomes" id="UP001443914"/>
    </source>
</evidence>
<comment type="caution">
    <text evidence="2">The sequence shown here is derived from an EMBL/GenBank/DDBJ whole genome shotgun (WGS) entry which is preliminary data.</text>
</comment>
<keyword evidence="1" id="KW-0812">Transmembrane</keyword>
<gene>
    <name evidence="2" type="ORF">RND81_11G090800</name>
</gene>
<sequence length="828" mass="93682">MLMNLSANYTVLVQQPLKLPLIHHNSNNNHHNGFYRVKCCGNNSTDHKFSFKIPIQLQNFKWSFTDIDHGAVKKSLNSLLSRTHNFVNEVTAPLVKTGKPDSSNDDVSYDAEDIYVGEQTIQSEMPSGKLSLAAIASIEQFSRMNGLTGQQMQKIFQTLVPQSVYKDVRNLVEYCCFRYLSRDNSGIHPCLQDLAFQRLIFITMLGWENPYRQIYWSRNGFEEASLKTRLVGEEAFIRLAPAVSGVADRATVHSLYKALAGSKGGISFNVWSSYIHGLLKVHNERKSYRVDELRQHLSDSERVLCVGTNRKQPVLKWDNNIALPGKLILTDRALYFEPVDWSKNKRVMRLDITGRGAQVTKTKVGLFGAMLFDSAVSISSGEKESETWVLEFIDLGGEMRRDVWHASISEVIALHKFIIEYGPEEDDHSVSWVYGADKGKKRAKIDAISSISRLQSLQSIRKLLDDPIKLVQFSYLLCAPYGDIVSQTLAVSYWGGPLVSKSREARNLHTHKTRSHDEASSVNNLVHDIDGSVYMKQWMRSPSWASKSSISFWRNAALRHGLVLSKNLVVGGTSLVERAAAMCRDKYKAVEKTQATIDAATLEGIPSNIDLFKELLLPLMIVARNFDKLRRWEDPFLTISFLALLYSIIFRNLLAYVFPATLVMAAAAMLSIKALKEQGRLGRSFGKVTIRDQPPSNTIQKIIALKQAMRDMESYLQNLNVTLLKLRTIILAGQPQITNEVALVLLSSATVLLIFPFKYVLAFFVFDVFTRELEFRRTMVVKFRKMLKDRWETVPAAPVIVLPFENSNKGLVHQSQDTSKLEAQENLK</sequence>
<dbReference type="PANTHER" id="PTHR31860">
    <property type="entry name" value="HEAT-INDUCIBLE TRANSCRIPTION REPRESSOR (DUF639)-RELATED"/>
    <property type="match status" value="1"/>
</dbReference>
<evidence type="ECO:0000256" key="1">
    <source>
        <dbReference type="SAM" id="Phobius"/>
    </source>
</evidence>
<keyword evidence="3" id="KW-1185">Reference proteome</keyword>
<dbReference type="EMBL" id="JBDFQZ010000011">
    <property type="protein sequence ID" value="KAK9676645.1"/>
    <property type="molecule type" value="Genomic_DNA"/>
</dbReference>
<dbReference type="Pfam" id="PF04842">
    <property type="entry name" value="DUF639"/>
    <property type="match status" value="1"/>
</dbReference>
<dbReference type="EMBL" id="JBDFQZ010000011">
    <property type="protein sequence ID" value="KAK9676644.1"/>
    <property type="molecule type" value="Genomic_DNA"/>
</dbReference>
<dbReference type="InterPro" id="IPR006927">
    <property type="entry name" value="DUF639"/>
</dbReference>
<dbReference type="AlphaFoldDB" id="A0AAW1HJR4"/>
<name>A0AAW1HJR4_SAPOF</name>
<protein>
    <submittedName>
        <fullName evidence="2">Uncharacterized protein</fullName>
    </submittedName>
</protein>
<reference evidence="2 3" key="1">
    <citation type="submission" date="2024-03" db="EMBL/GenBank/DDBJ databases">
        <title>WGS assembly of Saponaria officinalis var. Norfolk2.</title>
        <authorList>
            <person name="Jenkins J."/>
            <person name="Shu S."/>
            <person name="Grimwood J."/>
            <person name="Barry K."/>
            <person name="Goodstein D."/>
            <person name="Schmutz J."/>
            <person name="Leebens-Mack J."/>
            <person name="Osbourn A."/>
        </authorList>
    </citation>
    <scope>NUCLEOTIDE SEQUENCE [LARGE SCALE GENOMIC DNA]</scope>
    <source>
        <strain evidence="3">cv. Norfolk2</strain>
        <strain evidence="2">JIC</strain>
        <tissue evidence="2">Leaf</tissue>
    </source>
</reference>
<dbReference type="EMBL" id="JBDFQZ010000011">
    <property type="protein sequence ID" value="KAK9676643.1"/>
    <property type="molecule type" value="Genomic_DNA"/>
</dbReference>
<dbReference type="Proteomes" id="UP001443914">
    <property type="component" value="Unassembled WGS sequence"/>
</dbReference>
<keyword evidence="1" id="KW-0472">Membrane</keyword>
<organism evidence="2 3">
    <name type="scientific">Saponaria officinalis</name>
    <name type="common">Common soapwort</name>
    <name type="synonym">Lychnis saponaria</name>
    <dbReference type="NCBI Taxonomy" id="3572"/>
    <lineage>
        <taxon>Eukaryota</taxon>
        <taxon>Viridiplantae</taxon>
        <taxon>Streptophyta</taxon>
        <taxon>Embryophyta</taxon>
        <taxon>Tracheophyta</taxon>
        <taxon>Spermatophyta</taxon>
        <taxon>Magnoliopsida</taxon>
        <taxon>eudicotyledons</taxon>
        <taxon>Gunneridae</taxon>
        <taxon>Pentapetalae</taxon>
        <taxon>Caryophyllales</taxon>
        <taxon>Caryophyllaceae</taxon>
        <taxon>Caryophylleae</taxon>
        <taxon>Saponaria</taxon>
    </lineage>
</organism>
<proteinExistence type="predicted"/>
<evidence type="ECO:0000313" key="2">
    <source>
        <dbReference type="EMBL" id="KAK9676643.1"/>
    </source>
</evidence>
<keyword evidence="1" id="KW-1133">Transmembrane helix</keyword>
<dbReference type="PANTHER" id="PTHR31860:SF3">
    <property type="entry name" value="PROTEIN, PUTATIVE (DUF639)-RELATED"/>
    <property type="match status" value="1"/>
</dbReference>
<accession>A0AAW1HJR4</accession>
<feature type="transmembrane region" description="Helical" evidence="1">
    <location>
        <begin position="656"/>
        <end position="675"/>
    </location>
</feature>